<dbReference type="EMBL" id="MFCX01000013">
    <property type="protein sequence ID" value="OGE26259.1"/>
    <property type="molecule type" value="Genomic_DNA"/>
</dbReference>
<evidence type="ECO:0008006" key="4">
    <source>
        <dbReference type="Google" id="ProtNLM"/>
    </source>
</evidence>
<sequence>MGNFLKLITFVAVAGLSFYILRFLDASILTTQSTFSKFALLTISGIFYTSFLTAPLSVVLFIILGSSTNIYLVILFGGLGAVVGDLLIIKFFRKLFKAFSFVKHAESFKTAKKIAKKYHLNLVGLIIGMAIVASPFPDELGLILLGVSSLSYFQLAILTFLLNSLGILVILSAAKLFL</sequence>
<proteinExistence type="predicted"/>
<feature type="transmembrane region" description="Helical" evidence="1">
    <location>
        <begin position="6"/>
        <end position="26"/>
    </location>
</feature>
<feature type="transmembrane region" description="Helical" evidence="1">
    <location>
        <begin position="38"/>
        <end position="64"/>
    </location>
</feature>
<feature type="transmembrane region" description="Helical" evidence="1">
    <location>
        <begin position="118"/>
        <end position="136"/>
    </location>
</feature>
<keyword evidence="1" id="KW-1133">Transmembrane helix</keyword>
<dbReference type="Proteomes" id="UP000177042">
    <property type="component" value="Unassembled WGS sequence"/>
</dbReference>
<name>A0A1F5JCE0_9BACT</name>
<accession>A0A1F5JCE0</accession>
<feature type="transmembrane region" description="Helical" evidence="1">
    <location>
        <begin position="70"/>
        <end position="89"/>
    </location>
</feature>
<gene>
    <name evidence="2" type="ORF">A3C26_03655</name>
</gene>
<keyword evidence="1" id="KW-0472">Membrane</keyword>
<evidence type="ECO:0000313" key="3">
    <source>
        <dbReference type="Proteomes" id="UP000177042"/>
    </source>
</evidence>
<organism evidence="2 3">
    <name type="scientific">Candidatus Daviesbacteria bacterium RIFCSPHIGHO2_02_FULL_39_12</name>
    <dbReference type="NCBI Taxonomy" id="1797770"/>
    <lineage>
        <taxon>Bacteria</taxon>
        <taxon>Candidatus Daviesiibacteriota</taxon>
    </lineage>
</organism>
<feature type="transmembrane region" description="Helical" evidence="1">
    <location>
        <begin position="156"/>
        <end position="177"/>
    </location>
</feature>
<protein>
    <recommendedName>
        <fullName evidence="4">TVP38/TMEM64 family membrane protein</fullName>
    </recommendedName>
</protein>
<comment type="caution">
    <text evidence="2">The sequence shown here is derived from an EMBL/GenBank/DDBJ whole genome shotgun (WGS) entry which is preliminary data.</text>
</comment>
<reference evidence="2 3" key="1">
    <citation type="journal article" date="2016" name="Nat. Commun.">
        <title>Thousands of microbial genomes shed light on interconnected biogeochemical processes in an aquifer system.</title>
        <authorList>
            <person name="Anantharaman K."/>
            <person name="Brown C.T."/>
            <person name="Hug L.A."/>
            <person name="Sharon I."/>
            <person name="Castelle C.J."/>
            <person name="Probst A.J."/>
            <person name="Thomas B.C."/>
            <person name="Singh A."/>
            <person name="Wilkins M.J."/>
            <person name="Karaoz U."/>
            <person name="Brodie E.L."/>
            <person name="Williams K.H."/>
            <person name="Hubbard S.S."/>
            <person name="Banfield J.F."/>
        </authorList>
    </citation>
    <scope>NUCLEOTIDE SEQUENCE [LARGE SCALE GENOMIC DNA]</scope>
</reference>
<dbReference type="AlphaFoldDB" id="A0A1F5JCE0"/>
<evidence type="ECO:0000313" key="2">
    <source>
        <dbReference type="EMBL" id="OGE26259.1"/>
    </source>
</evidence>
<keyword evidence="1" id="KW-0812">Transmembrane</keyword>
<evidence type="ECO:0000256" key="1">
    <source>
        <dbReference type="SAM" id="Phobius"/>
    </source>
</evidence>